<comment type="similarity">
    <text evidence="2">Belongs to the inositol monophosphatase superfamily.</text>
</comment>
<comment type="caution">
    <text evidence="6">The sequence shown here is derived from an EMBL/GenBank/DDBJ whole genome shotgun (WGS) entry which is preliminary data.</text>
</comment>
<sequence>MELPELRLLVRDVVVKACALTSDLQQSLIKDEATSVLSKDDFSPVTVADFACQALITLLLEPRCPLPMLGEEDAQALRNDERLAAEVHGHVEKFLPGVSVADVIEALDRGRHEGGLGSFWVLDPIDGTKGFLRKEQYAICLCMVKDGTIMASALGCPNLPAEGPGVASAGGHGCVFHAAKGLGAAQLDLRSGEERTIRVDQEAANTYVESYESAHSSHGAHSQIAERLKLQPPLRMDSQCKFGVVARGQASLYLRLSDREQKIWDIAPGTLVVEEAGGQVSDSEGRPLCFSLGRTVGVRELLASNGTIHGQTLEAIAACHRPISSIAPPNTMAAMELPELRLLVRDVVVKACALTSDLQQSLIKDEATSVLSKDDFSPVTVADFACQALITLLLEPRCPLPMLGEEDAQALRNDERLAAEVHSHVEKFLPGVSVAEVIEALDRGRHEGGLGSFWVLDPIDGTKGFLRKEQYAICLCMVKDGTIMASALGCPNLPADGPGVASAGGHGCVFHAAKGLGAAQLDLRSGEERTIRVDQEAANTYVESYESAHSSHGAHSQIAERLKLQPPLRMDSQCKFGVVARGQASLYLRLSDREQKIWDIAPGTLVVEEAGGQVSDSEGRPLCFSLGRTVGVRELLASNGTIHGQTLEAIAACHRP</sequence>
<evidence type="ECO:0000313" key="8">
    <source>
        <dbReference type="Proteomes" id="UP001152797"/>
    </source>
</evidence>
<evidence type="ECO:0000256" key="1">
    <source>
        <dbReference type="ARBA" id="ARBA00001946"/>
    </source>
</evidence>
<accession>A0A9P1C1W1</accession>
<dbReference type="Gene3D" id="3.40.190.80">
    <property type="match status" value="2"/>
</dbReference>
<evidence type="ECO:0000256" key="2">
    <source>
        <dbReference type="ARBA" id="ARBA00009759"/>
    </source>
</evidence>
<evidence type="ECO:0000313" key="7">
    <source>
        <dbReference type="EMBL" id="CAL4771254.1"/>
    </source>
</evidence>
<dbReference type="EMBL" id="CAMXCT010000847">
    <property type="protein sequence ID" value="CAI3983942.1"/>
    <property type="molecule type" value="Genomic_DNA"/>
</dbReference>
<evidence type="ECO:0000256" key="4">
    <source>
        <dbReference type="ARBA" id="ARBA00022801"/>
    </source>
</evidence>
<keyword evidence="8" id="KW-1185">Reference proteome</keyword>
<evidence type="ECO:0000313" key="6">
    <source>
        <dbReference type="EMBL" id="CAI3983942.1"/>
    </source>
</evidence>
<comment type="cofactor">
    <cofactor evidence="1">
        <name>Mg(2+)</name>
        <dbReference type="ChEBI" id="CHEBI:18420"/>
    </cofactor>
</comment>
<dbReference type="Proteomes" id="UP001152797">
    <property type="component" value="Unassembled WGS sequence"/>
</dbReference>
<evidence type="ECO:0000256" key="5">
    <source>
        <dbReference type="ARBA" id="ARBA00022842"/>
    </source>
</evidence>
<dbReference type="PANTHER" id="PTHR43200:SF6">
    <property type="entry name" value="3'(2'),5'-BISPHOSPHATE NUCLEOTIDASE"/>
    <property type="match status" value="1"/>
</dbReference>
<keyword evidence="5" id="KW-0460">Magnesium</keyword>
<evidence type="ECO:0000256" key="3">
    <source>
        <dbReference type="ARBA" id="ARBA00022723"/>
    </source>
</evidence>
<dbReference type="GO" id="GO:0008441">
    <property type="term" value="F:3'(2'),5'-bisphosphate nucleotidase activity"/>
    <property type="evidence" value="ECO:0007669"/>
    <property type="project" value="TreeGrafter"/>
</dbReference>
<dbReference type="GO" id="GO:0046872">
    <property type="term" value="F:metal ion binding"/>
    <property type="evidence" value="ECO:0007669"/>
    <property type="project" value="UniProtKB-KW"/>
</dbReference>
<dbReference type="InterPro" id="IPR000760">
    <property type="entry name" value="Inositol_monophosphatase-like"/>
</dbReference>
<reference evidence="7 8" key="2">
    <citation type="submission" date="2024-05" db="EMBL/GenBank/DDBJ databases">
        <authorList>
            <person name="Chen Y."/>
            <person name="Shah S."/>
            <person name="Dougan E. K."/>
            <person name="Thang M."/>
            <person name="Chan C."/>
        </authorList>
    </citation>
    <scope>NUCLEOTIDE SEQUENCE [LARGE SCALE GENOMIC DNA]</scope>
</reference>
<dbReference type="InterPro" id="IPR020583">
    <property type="entry name" value="Inositol_monoP_metal-BS"/>
</dbReference>
<dbReference type="EMBL" id="CAMXCT020000847">
    <property type="protein sequence ID" value="CAL1137317.1"/>
    <property type="molecule type" value="Genomic_DNA"/>
</dbReference>
<dbReference type="Gene3D" id="3.30.540.10">
    <property type="entry name" value="Fructose-1,6-Bisphosphatase, subunit A, domain 1"/>
    <property type="match status" value="2"/>
</dbReference>
<dbReference type="GO" id="GO:0000103">
    <property type="term" value="P:sulfate assimilation"/>
    <property type="evidence" value="ECO:0007669"/>
    <property type="project" value="TreeGrafter"/>
</dbReference>
<dbReference type="PROSITE" id="PS00629">
    <property type="entry name" value="IMP_1"/>
    <property type="match status" value="2"/>
</dbReference>
<dbReference type="EMBL" id="CAMXCT030000847">
    <property type="protein sequence ID" value="CAL4771254.1"/>
    <property type="molecule type" value="Genomic_DNA"/>
</dbReference>
<gene>
    <name evidence="6" type="ORF">C1SCF055_LOCUS11506</name>
</gene>
<protein>
    <submittedName>
        <fullName evidence="7">3'(2'),5'-bisphosphate nucleotidase</fullName>
    </submittedName>
</protein>
<dbReference type="AlphaFoldDB" id="A0A9P1C1W1"/>
<dbReference type="Pfam" id="PF00459">
    <property type="entry name" value="Inositol_P"/>
    <property type="match status" value="2"/>
</dbReference>
<organism evidence="6">
    <name type="scientific">Cladocopium goreaui</name>
    <dbReference type="NCBI Taxonomy" id="2562237"/>
    <lineage>
        <taxon>Eukaryota</taxon>
        <taxon>Sar</taxon>
        <taxon>Alveolata</taxon>
        <taxon>Dinophyceae</taxon>
        <taxon>Suessiales</taxon>
        <taxon>Symbiodiniaceae</taxon>
        <taxon>Cladocopium</taxon>
    </lineage>
</organism>
<dbReference type="CDD" id="cd01517">
    <property type="entry name" value="PAP_phosphatase"/>
    <property type="match status" value="2"/>
</dbReference>
<dbReference type="PANTHER" id="PTHR43200">
    <property type="entry name" value="PHOSPHATASE"/>
    <property type="match status" value="1"/>
</dbReference>
<keyword evidence="4" id="KW-0378">Hydrolase</keyword>
<reference evidence="6" key="1">
    <citation type="submission" date="2022-10" db="EMBL/GenBank/DDBJ databases">
        <authorList>
            <person name="Chen Y."/>
            <person name="Dougan E. K."/>
            <person name="Chan C."/>
            <person name="Rhodes N."/>
            <person name="Thang M."/>
        </authorList>
    </citation>
    <scope>NUCLEOTIDE SEQUENCE</scope>
</reference>
<dbReference type="OrthoDB" id="411145at2759"/>
<proteinExistence type="inferred from homology"/>
<dbReference type="SUPFAM" id="SSF56655">
    <property type="entry name" value="Carbohydrate phosphatase"/>
    <property type="match status" value="2"/>
</dbReference>
<keyword evidence="3" id="KW-0479">Metal-binding</keyword>
<dbReference type="InterPro" id="IPR051090">
    <property type="entry name" value="Inositol_monoP_superfamily"/>
</dbReference>
<dbReference type="PRINTS" id="PR00377">
    <property type="entry name" value="IMPHPHTASES"/>
</dbReference>
<name>A0A9P1C1W1_9DINO</name>